<dbReference type="Proteomes" id="UP000278775">
    <property type="component" value="Unassembled WGS sequence"/>
</dbReference>
<keyword evidence="1" id="KW-0812">Transmembrane</keyword>
<dbReference type="EMBL" id="QWIU01000002">
    <property type="protein sequence ID" value="RNA61758.1"/>
    <property type="molecule type" value="Genomic_DNA"/>
</dbReference>
<reference evidence="2 3" key="1">
    <citation type="submission" date="2018-08" db="EMBL/GenBank/DDBJ databases">
        <title>Chryseobacterium nematophagum: a novel matrix digesting pathogen of nematodes.</title>
        <authorList>
            <person name="Page A."/>
            <person name="Roberts M."/>
            <person name="Felix M.-A."/>
            <person name="Weir W."/>
        </authorList>
    </citation>
    <scope>NUCLEOTIDE SEQUENCE [LARGE SCALE GENOMIC DNA]</scope>
    <source>
        <strain evidence="2 3">JUb129</strain>
    </source>
</reference>
<evidence type="ECO:0000256" key="1">
    <source>
        <dbReference type="SAM" id="Phobius"/>
    </source>
</evidence>
<accession>A0A3M7TEM7</accession>
<feature type="transmembrane region" description="Helical" evidence="1">
    <location>
        <begin position="87"/>
        <end position="112"/>
    </location>
</feature>
<dbReference type="InterPro" id="IPR012340">
    <property type="entry name" value="NA-bd_OB-fold"/>
</dbReference>
<dbReference type="GO" id="GO:0008233">
    <property type="term" value="F:peptidase activity"/>
    <property type="evidence" value="ECO:0007669"/>
    <property type="project" value="UniProtKB-KW"/>
</dbReference>
<name>A0A3M7TEM7_9FLAO</name>
<dbReference type="RefSeq" id="WP_122635879.1">
    <property type="nucleotide sequence ID" value="NZ_QWIU01000002.1"/>
</dbReference>
<sequence length="188" mass="21027">MFAFLQDIEPLHQGFWYIALASSLIFLIQTVLTFIGGDYGDDFDVDFDSEVNHDTPVQLFSLRNLVNFLLGFGWTGVAFYDSMESKGLLIFIAGLIGIGFVLIFFFLIIQILKLTEDNTFKLDDLIGAVGEVYLNIPANMKGKGKILISMKGTHHELQAMTESDMDIATGHSVRVIYIYDNTLVVAKI</sequence>
<dbReference type="AlphaFoldDB" id="A0A3M7TEM7"/>
<evidence type="ECO:0000313" key="2">
    <source>
        <dbReference type="EMBL" id="RNA61758.1"/>
    </source>
</evidence>
<evidence type="ECO:0000313" key="3">
    <source>
        <dbReference type="Proteomes" id="UP000278775"/>
    </source>
</evidence>
<feature type="transmembrane region" description="Helical" evidence="1">
    <location>
        <begin position="15"/>
        <end position="37"/>
    </location>
</feature>
<keyword evidence="1" id="KW-0472">Membrane</keyword>
<gene>
    <name evidence="2" type="ORF">D1631_07345</name>
</gene>
<dbReference type="GO" id="GO:0006508">
    <property type="term" value="P:proteolysis"/>
    <property type="evidence" value="ECO:0007669"/>
    <property type="project" value="UniProtKB-KW"/>
</dbReference>
<keyword evidence="2" id="KW-0378">Hydrolase</keyword>
<keyword evidence="2" id="KW-0645">Protease</keyword>
<dbReference type="Gene3D" id="2.40.50.140">
    <property type="entry name" value="Nucleic acid-binding proteins"/>
    <property type="match status" value="1"/>
</dbReference>
<organism evidence="2 3">
    <name type="scientific">Chryseobacterium nematophagum</name>
    <dbReference type="NCBI Taxonomy" id="2305228"/>
    <lineage>
        <taxon>Bacteria</taxon>
        <taxon>Pseudomonadati</taxon>
        <taxon>Bacteroidota</taxon>
        <taxon>Flavobacteriia</taxon>
        <taxon>Flavobacteriales</taxon>
        <taxon>Weeksellaceae</taxon>
        <taxon>Chryseobacterium group</taxon>
        <taxon>Chryseobacterium</taxon>
    </lineage>
</organism>
<comment type="caution">
    <text evidence="2">The sequence shown here is derived from an EMBL/GenBank/DDBJ whole genome shotgun (WGS) entry which is preliminary data.</text>
</comment>
<dbReference type="OrthoDB" id="189831at2"/>
<protein>
    <submittedName>
        <fullName evidence="2">Serine protease</fullName>
    </submittedName>
</protein>
<proteinExistence type="predicted"/>
<keyword evidence="1" id="KW-1133">Transmembrane helix</keyword>